<dbReference type="PANTHER" id="PTHR34985:SF1">
    <property type="entry name" value="SLR0554 PROTEIN"/>
    <property type="match status" value="1"/>
</dbReference>
<feature type="domain" description="Virulence-associated protein E-like" evidence="2">
    <location>
        <begin position="352"/>
        <end position="565"/>
    </location>
</feature>
<protein>
    <recommendedName>
        <fullName evidence="2">Virulence-associated protein E-like domain-containing protein</fullName>
    </recommendedName>
</protein>
<dbReference type="AlphaFoldDB" id="A0A7Y9FR30"/>
<evidence type="ECO:0000313" key="4">
    <source>
        <dbReference type="Proteomes" id="UP000517753"/>
    </source>
</evidence>
<dbReference type="InterPro" id="IPR007936">
    <property type="entry name" value="VapE-like_dom"/>
</dbReference>
<accession>A0A7Y9FR30</accession>
<dbReference type="Gene3D" id="3.40.1360.10">
    <property type="match status" value="1"/>
</dbReference>
<evidence type="ECO:0000259" key="2">
    <source>
        <dbReference type="Pfam" id="PF05272"/>
    </source>
</evidence>
<gene>
    <name evidence="3" type="ORF">HD841_003448</name>
</gene>
<feature type="region of interest" description="Disordered" evidence="1">
    <location>
        <begin position="1"/>
        <end position="51"/>
    </location>
</feature>
<evidence type="ECO:0000256" key="1">
    <source>
        <dbReference type="SAM" id="MobiDB-lite"/>
    </source>
</evidence>
<dbReference type="EMBL" id="JACCBY010000006">
    <property type="protein sequence ID" value="NYD91632.1"/>
    <property type="molecule type" value="Genomic_DNA"/>
</dbReference>
<evidence type="ECO:0000313" key="3">
    <source>
        <dbReference type="EMBL" id="NYD91632.1"/>
    </source>
</evidence>
<keyword evidence="4" id="KW-1185">Reference proteome</keyword>
<proteinExistence type="predicted"/>
<name>A0A7Y9FR30_9SPHN</name>
<comment type="caution">
    <text evidence="3">The sequence shown here is derived from an EMBL/GenBank/DDBJ whole genome shotgun (WGS) entry which is preliminary data.</text>
</comment>
<dbReference type="Proteomes" id="UP000517753">
    <property type="component" value="Unassembled WGS sequence"/>
</dbReference>
<dbReference type="Pfam" id="PF05272">
    <property type="entry name" value="VapE-like_dom"/>
    <property type="match status" value="1"/>
</dbReference>
<feature type="compositionally biased region" description="Basic and acidic residues" evidence="1">
    <location>
        <begin position="23"/>
        <end position="39"/>
    </location>
</feature>
<dbReference type="RefSeq" id="WP_179510049.1">
    <property type="nucleotide sequence ID" value="NZ_JACCBY010000006.1"/>
</dbReference>
<dbReference type="PANTHER" id="PTHR34985">
    <property type="entry name" value="SLR0554 PROTEIN"/>
    <property type="match status" value="1"/>
</dbReference>
<dbReference type="CDD" id="cd01029">
    <property type="entry name" value="TOPRIM_primases"/>
    <property type="match status" value="1"/>
</dbReference>
<sequence length="661" mass="74858">MLDPENEAARADQTTRATPEVTLKPDHDAVDARQKKADRGSWSPDDPNRRRWDATTSYEAEYPYRRLNGTIAFVKYKGRCADGEKVFATGRPFESGSSAYAMAVADDPRAFFDLEGLRHVLKGKGETADLLYRLDELVRDTEADREAPVYIPEGEKDVDTLRALGFIATTNPDGWKKWSDDYGEHLRYRHIVLLIDNDKNGEQRGELLPVRLWRYAKSIKVIRLPDLPPKGDVTDWIEAGNSKEALLKIVEETPPWQPFERDEDGNPYKSSGNARLSLDLLGVTVRYDEFAHRFVQSGLPNADPVLGDKDVTHLRIIVGERCGLKYAKDAWWDYVTDYAHRRAFHPVRDYLDARRWDGVPRLDTWLSHYGGAEDNEYTRAVSAIPLIAGVRRVRKPGCKFDEVLVLEGAQGGNKSGALRALATRDEWFVDSLPLGADSKVVMEQIAGGWLIEFAEMSGLNKSDVENVKSQVARQFDKARMSYGRLTTERPRQCVFFGTTNADQYLRDPTGNRRFWPVKVDRFDLDALRRDRDQIWAEAAAREATGESIRLAPHLWAVAGEHQAKRLVRDTFFDTLADLLDGAEGKVRAEDIWAAVGLEDKAKRTQAHGDRLHAAMTRLGWRRPPDDRLRFAGKRVQAWAKGDASIEVPRAILFPADDGRPM</sequence>
<dbReference type="InterPro" id="IPR034154">
    <property type="entry name" value="TOPRIM_DnaG/twinkle"/>
</dbReference>
<organism evidence="3 4">
    <name type="scientific">Sphingomonas melonis</name>
    <dbReference type="NCBI Taxonomy" id="152682"/>
    <lineage>
        <taxon>Bacteria</taxon>
        <taxon>Pseudomonadati</taxon>
        <taxon>Pseudomonadota</taxon>
        <taxon>Alphaproteobacteria</taxon>
        <taxon>Sphingomonadales</taxon>
        <taxon>Sphingomonadaceae</taxon>
        <taxon>Sphingomonas</taxon>
    </lineage>
</organism>
<reference evidence="3 4" key="1">
    <citation type="submission" date="2020-08" db="EMBL/GenBank/DDBJ databases">
        <title>The Agave Microbiome: Exploring the role of microbial communities in plant adaptations to desert environments.</title>
        <authorList>
            <person name="Partida-Martinez L.P."/>
        </authorList>
    </citation>
    <scope>NUCLEOTIDE SEQUENCE [LARGE SCALE GENOMIC DNA]</scope>
    <source>
        <strain evidence="3 4">AS2.3</strain>
    </source>
</reference>